<dbReference type="Pfam" id="PF12047">
    <property type="entry name" value="DNMT1-RFD"/>
    <property type="match status" value="1"/>
</dbReference>
<dbReference type="InterPro" id="IPR022702">
    <property type="entry name" value="Cytosine_MeTrfase1_RFD"/>
</dbReference>
<name>A0A433QEF7_9FUNG</name>
<feature type="compositionally biased region" description="Polar residues" evidence="3">
    <location>
        <begin position="703"/>
        <end position="723"/>
    </location>
</feature>
<feature type="domain" description="RFTS" evidence="4">
    <location>
        <begin position="22"/>
        <end position="146"/>
    </location>
</feature>
<sequence>MDTPHLVIESDIFLRPQVRDYEDLPFRNLRDVQIKTLNGSSFVDLSTLDSQGPFKVQGLLSLSQVSKKRKADYESKGINVLSIEIPKITKWSLEYPETGGVIIWIMSDRSWYSVESVAPSYKEWWCPVFEKCNIWAAIFNFLQEPKPGRLKAPVEKVIRSTPSFSFTTQKCRSKSLIKSEPTRWLIESRIENITCSRTQVAKTLNITFAAAERNMRRHALFLDNQMKQASGSSENHGIAQSPVWTWLKGQREQMSGVTSDPSTDDAPGQSTSAASKLSSSRSDSNSTAVSVQKNTDLTKAGTLESWLLTKQTQVSTLAALPGLADPPCAPSLTRKDSTASTATAVEAKIDKPAKPTKQATATSSRKPETQPSTKENKAPSTSARKKPSALTETKVESEAGPSRKPSSKSSRSGRSATSSRKRSRSTEATTSGVKHVALNPESTGSSARRPIKATPKTLVPKIKSLYADAAKNIHIVEFPTYKYPENGVWCCWLPGCKKQINVVNYDDNEDLVEAAVAEHIEEHYNAIWNKWTPARRKNYQQLVRKSEMRVRSWIDGNEDILKEQALMAMGTDFDFAKDDAIRVEKPPIQWPSFGSAMNSVKPSKDVSSMIRRPLLHILDGGGASEKERLFRLSQNVDNDAIFVEKKKQPRRSPTRMARARAPAPAPSAIPAKAPVKTDIMAIDKDEDEDEDKIKPSVPVPSTCAFSSLVQSDRTVGKSSSPSPRKSVGRASTAVPKPMTRHFLDLDSEEEEELIRLLSKMPTSPSGKGKQAADLTLPEERSPPNPYVTTVLPNDEPGIGASSLRPSPIGVAPTGIPTREPPIEGVLPPFLPILPTPRLHPMPVPSAPPAQWTCKSCTVIHTVEPGLSDTECDLCGAFRFSS</sequence>
<evidence type="ECO:0000256" key="1">
    <source>
        <dbReference type="ARBA" id="ARBA00004123"/>
    </source>
</evidence>
<evidence type="ECO:0000256" key="2">
    <source>
        <dbReference type="ARBA" id="ARBA00023242"/>
    </source>
</evidence>
<gene>
    <name evidence="5" type="ORF">BC938DRAFT_482145</name>
</gene>
<feature type="region of interest" description="Disordered" evidence="3">
    <location>
        <begin position="646"/>
        <end position="670"/>
    </location>
</feature>
<feature type="region of interest" description="Disordered" evidence="3">
    <location>
        <begin position="321"/>
        <end position="452"/>
    </location>
</feature>
<organism evidence="5 6">
    <name type="scientific">Jimgerdemannia flammicorona</name>
    <dbReference type="NCBI Taxonomy" id="994334"/>
    <lineage>
        <taxon>Eukaryota</taxon>
        <taxon>Fungi</taxon>
        <taxon>Fungi incertae sedis</taxon>
        <taxon>Mucoromycota</taxon>
        <taxon>Mucoromycotina</taxon>
        <taxon>Endogonomycetes</taxon>
        <taxon>Endogonales</taxon>
        <taxon>Endogonaceae</taxon>
        <taxon>Jimgerdemannia</taxon>
    </lineage>
</organism>
<evidence type="ECO:0000313" key="5">
    <source>
        <dbReference type="EMBL" id="RUS28216.1"/>
    </source>
</evidence>
<feature type="compositionally biased region" description="Polar residues" evidence="3">
    <location>
        <begin position="357"/>
        <end position="382"/>
    </location>
</feature>
<keyword evidence="6" id="KW-1185">Reference proteome</keyword>
<feature type="region of interest" description="Disordered" evidence="3">
    <location>
        <begin position="686"/>
        <end position="784"/>
    </location>
</feature>
<feature type="region of interest" description="Disordered" evidence="3">
    <location>
        <begin position="250"/>
        <end position="291"/>
    </location>
</feature>
<feature type="compositionally biased region" description="Low complexity" evidence="3">
    <location>
        <begin position="270"/>
        <end position="290"/>
    </location>
</feature>
<comment type="caution">
    <text evidence="5">The sequence shown here is derived from an EMBL/GenBank/DDBJ whole genome shotgun (WGS) entry which is preliminary data.</text>
</comment>
<dbReference type="GO" id="GO:0005634">
    <property type="term" value="C:nucleus"/>
    <property type="evidence" value="ECO:0007669"/>
    <property type="project" value="UniProtKB-SubCell"/>
</dbReference>
<evidence type="ECO:0000313" key="6">
    <source>
        <dbReference type="Proteomes" id="UP000274822"/>
    </source>
</evidence>
<protein>
    <recommendedName>
        <fullName evidence="4">RFTS domain-containing protein</fullName>
    </recommendedName>
</protein>
<dbReference type="EMBL" id="RBNJ01006962">
    <property type="protein sequence ID" value="RUS28216.1"/>
    <property type="molecule type" value="Genomic_DNA"/>
</dbReference>
<feature type="region of interest" description="Disordered" evidence="3">
    <location>
        <begin position="798"/>
        <end position="821"/>
    </location>
</feature>
<keyword evidence="2" id="KW-0539">Nucleus</keyword>
<dbReference type="AlphaFoldDB" id="A0A433QEF7"/>
<evidence type="ECO:0000256" key="3">
    <source>
        <dbReference type="SAM" id="MobiDB-lite"/>
    </source>
</evidence>
<proteinExistence type="predicted"/>
<evidence type="ECO:0000259" key="4">
    <source>
        <dbReference type="Pfam" id="PF12047"/>
    </source>
</evidence>
<feature type="compositionally biased region" description="Low complexity" evidence="3">
    <location>
        <begin position="654"/>
        <end position="670"/>
    </location>
</feature>
<accession>A0A433QEF7</accession>
<feature type="compositionally biased region" description="Polar residues" evidence="3">
    <location>
        <begin position="252"/>
        <end position="261"/>
    </location>
</feature>
<reference evidence="5 6" key="1">
    <citation type="journal article" date="2018" name="New Phytol.">
        <title>Phylogenomics of Endogonaceae and evolution of mycorrhizas within Mucoromycota.</title>
        <authorList>
            <person name="Chang Y."/>
            <person name="Desiro A."/>
            <person name="Na H."/>
            <person name="Sandor L."/>
            <person name="Lipzen A."/>
            <person name="Clum A."/>
            <person name="Barry K."/>
            <person name="Grigoriev I.V."/>
            <person name="Martin F.M."/>
            <person name="Stajich J.E."/>
            <person name="Smith M.E."/>
            <person name="Bonito G."/>
            <person name="Spatafora J.W."/>
        </authorList>
    </citation>
    <scope>NUCLEOTIDE SEQUENCE [LARGE SCALE GENOMIC DNA]</scope>
    <source>
        <strain evidence="5 6">AD002</strain>
    </source>
</reference>
<feature type="compositionally biased region" description="Low complexity" evidence="3">
    <location>
        <begin position="399"/>
        <end position="418"/>
    </location>
</feature>
<comment type="subcellular location">
    <subcellularLocation>
        <location evidence="1">Nucleus</location>
    </subcellularLocation>
</comment>
<dbReference type="Proteomes" id="UP000274822">
    <property type="component" value="Unassembled WGS sequence"/>
</dbReference>